<protein>
    <submittedName>
        <fullName evidence="5">Iron-sulfur assembly protein IscA-like 1, mitochondrial isoform X1</fullName>
    </submittedName>
</protein>
<dbReference type="InterPro" id="IPR000361">
    <property type="entry name" value="ATAP_core_dom"/>
</dbReference>
<dbReference type="PROSITE" id="PS01152">
    <property type="entry name" value="HESB"/>
    <property type="match status" value="1"/>
</dbReference>
<comment type="function">
    <text evidence="2">Involved in the assembly of mitochondrial iron-sulfur proteins. Probably involved in the binding of an intermediate of Fe/S cluster assembly.</text>
</comment>
<evidence type="ECO:0000259" key="3">
    <source>
        <dbReference type="Pfam" id="PF01521"/>
    </source>
</evidence>
<proteinExistence type="inferred from homology"/>
<dbReference type="GO" id="GO:0016226">
    <property type="term" value="P:iron-sulfur cluster assembly"/>
    <property type="evidence" value="ECO:0007669"/>
    <property type="project" value="InterPro"/>
</dbReference>
<evidence type="ECO:0000313" key="5">
    <source>
        <dbReference type="RefSeq" id="XP_008784933.2"/>
    </source>
</evidence>
<organism evidence="4 5">
    <name type="scientific">Phoenix dactylifera</name>
    <name type="common">Date palm</name>
    <dbReference type="NCBI Taxonomy" id="42345"/>
    <lineage>
        <taxon>Eukaryota</taxon>
        <taxon>Viridiplantae</taxon>
        <taxon>Streptophyta</taxon>
        <taxon>Embryophyta</taxon>
        <taxon>Tracheophyta</taxon>
        <taxon>Spermatophyta</taxon>
        <taxon>Magnoliopsida</taxon>
        <taxon>Liliopsida</taxon>
        <taxon>Arecaceae</taxon>
        <taxon>Coryphoideae</taxon>
        <taxon>Phoeniceae</taxon>
        <taxon>Phoenix</taxon>
    </lineage>
</organism>
<dbReference type="PANTHER" id="PTHR10072:SF41">
    <property type="entry name" value="IRON-SULFUR CLUSTER ASSEMBLY 1 HOMOLOG, MITOCHONDRIAL"/>
    <property type="match status" value="1"/>
</dbReference>
<comment type="similarity">
    <text evidence="1">Belongs to the HesB/IscA family.</text>
</comment>
<name>A0A8B7BTD9_PHODC</name>
<reference evidence="5" key="2">
    <citation type="submission" date="2025-08" db="UniProtKB">
        <authorList>
            <consortium name="RefSeq"/>
        </authorList>
    </citation>
    <scope>IDENTIFICATION</scope>
    <source>
        <tissue evidence="5">Young leaves</tissue>
    </source>
</reference>
<dbReference type="NCBIfam" id="TIGR00049">
    <property type="entry name" value="iron-sulfur cluster assembly accessory protein"/>
    <property type="match status" value="1"/>
</dbReference>
<dbReference type="GO" id="GO:0005739">
    <property type="term" value="C:mitochondrion"/>
    <property type="evidence" value="ECO:0007669"/>
    <property type="project" value="TreeGrafter"/>
</dbReference>
<dbReference type="GeneID" id="103703750"/>
<sequence>MASSALKAMAERAVPSVRKQALTLTDAAAARIRHLLNLRQHPYLRLGVKARGCNGLSYTLNYADGKGKFDELVEEKGVKILIDPKALMHVIGTKMDFVDDSLKSEFIFINPNSKGQCGCGESFLTTGSTQNAKAGVHVELIKPFLLLRSNSSPWIIAIGKSFAGATVAQQQSCNIVFYACVVLEIL</sequence>
<dbReference type="FunFam" id="2.60.300.12:FF:000001">
    <property type="entry name" value="Iron-binding protein IscA"/>
    <property type="match status" value="1"/>
</dbReference>
<dbReference type="Pfam" id="PF01521">
    <property type="entry name" value="Fe-S_biosyn"/>
    <property type="match status" value="1"/>
</dbReference>
<evidence type="ECO:0000256" key="1">
    <source>
        <dbReference type="ARBA" id="ARBA00006718"/>
    </source>
</evidence>
<dbReference type="InterPro" id="IPR016092">
    <property type="entry name" value="ATAP"/>
</dbReference>
<dbReference type="OrthoDB" id="333486at2759"/>
<dbReference type="PANTHER" id="PTHR10072">
    <property type="entry name" value="IRON-SULFUR CLUSTER ASSEMBLY PROTEIN"/>
    <property type="match status" value="1"/>
</dbReference>
<dbReference type="KEGG" id="pda:103703750"/>
<evidence type="ECO:0000256" key="2">
    <source>
        <dbReference type="ARBA" id="ARBA00057984"/>
    </source>
</evidence>
<feature type="domain" description="Core" evidence="3">
    <location>
        <begin position="22"/>
        <end position="121"/>
    </location>
</feature>
<reference evidence="4" key="1">
    <citation type="journal article" date="2019" name="Nat. Commun.">
        <title>Genome-wide association mapping of date palm fruit traits.</title>
        <authorList>
            <person name="Hazzouri K.M."/>
            <person name="Gros-Balthazard M."/>
            <person name="Flowers J.M."/>
            <person name="Copetti D."/>
            <person name="Lemansour A."/>
            <person name="Lebrun M."/>
            <person name="Masmoudi K."/>
            <person name="Ferrand S."/>
            <person name="Dhar M.I."/>
            <person name="Fresquez Z.A."/>
            <person name="Rosas U."/>
            <person name="Zhang J."/>
            <person name="Talag J."/>
            <person name="Lee S."/>
            <person name="Kudrna D."/>
            <person name="Powell R.F."/>
            <person name="Leitch I.J."/>
            <person name="Krueger R.R."/>
            <person name="Wing R.A."/>
            <person name="Amiri K.M.A."/>
            <person name="Purugganan M.D."/>
        </authorList>
    </citation>
    <scope>NUCLEOTIDE SEQUENCE [LARGE SCALE GENOMIC DNA]</scope>
    <source>
        <strain evidence="4">cv. Khalas</strain>
    </source>
</reference>
<accession>A0A8B7BTD9</accession>
<dbReference type="SUPFAM" id="SSF89360">
    <property type="entry name" value="HesB-like domain"/>
    <property type="match status" value="1"/>
</dbReference>
<dbReference type="InterPro" id="IPR035903">
    <property type="entry name" value="HesB-like_dom_sf"/>
</dbReference>
<dbReference type="AlphaFoldDB" id="A0A8B7BTD9"/>
<dbReference type="Gene3D" id="2.60.300.12">
    <property type="entry name" value="HesB-like domain"/>
    <property type="match status" value="1"/>
</dbReference>
<dbReference type="Proteomes" id="UP000228380">
    <property type="component" value="Chromosome 6"/>
</dbReference>
<evidence type="ECO:0000313" key="4">
    <source>
        <dbReference type="Proteomes" id="UP000228380"/>
    </source>
</evidence>
<keyword evidence="4" id="KW-1185">Reference proteome</keyword>
<dbReference type="GO" id="GO:0051537">
    <property type="term" value="F:2 iron, 2 sulfur cluster binding"/>
    <property type="evidence" value="ECO:0007669"/>
    <property type="project" value="TreeGrafter"/>
</dbReference>
<gene>
    <name evidence="5" type="primary">LOC103703750</name>
</gene>
<dbReference type="RefSeq" id="XP_008784933.2">
    <property type="nucleotide sequence ID" value="XM_008786711.4"/>
</dbReference>
<dbReference type="InterPro" id="IPR017870">
    <property type="entry name" value="FeS_cluster_insertion_CS"/>
</dbReference>
<dbReference type="InterPro" id="IPR050322">
    <property type="entry name" value="Fe-S_cluster_asmbl/transfer"/>
</dbReference>